<dbReference type="EMBL" id="MN738790">
    <property type="protein sequence ID" value="QHT37189.1"/>
    <property type="molecule type" value="Genomic_DNA"/>
</dbReference>
<name>A0A6C0F9E4_9ZZZZ</name>
<reference evidence="1" key="1">
    <citation type="journal article" date="2020" name="Nature">
        <title>Giant virus diversity and host interactions through global metagenomics.</title>
        <authorList>
            <person name="Schulz F."/>
            <person name="Roux S."/>
            <person name="Paez-Espino D."/>
            <person name="Jungbluth S."/>
            <person name="Walsh D.A."/>
            <person name="Denef V.J."/>
            <person name="McMahon K.D."/>
            <person name="Konstantinidis K.T."/>
            <person name="Eloe-Fadrosh E.A."/>
            <person name="Kyrpides N.C."/>
            <person name="Woyke T."/>
        </authorList>
    </citation>
    <scope>NUCLEOTIDE SEQUENCE</scope>
    <source>
        <strain evidence="1">GVMAG-S-ERX555967-131</strain>
    </source>
</reference>
<sequence length="83" mass="9837">MILKKRKGMSKPTGLRESLMSFMEKQHKNQYMEMFREKQLKIAKAQVKYEANINKNNEYAKYAKQFMGGNVSVPLRPMRTKCM</sequence>
<evidence type="ECO:0000313" key="1">
    <source>
        <dbReference type="EMBL" id="QHT37189.1"/>
    </source>
</evidence>
<organism evidence="1">
    <name type="scientific">viral metagenome</name>
    <dbReference type="NCBI Taxonomy" id="1070528"/>
    <lineage>
        <taxon>unclassified sequences</taxon>
        <taxon>metagenomes</taxon>
        <taxon>organismal metagenomes</taxon>
    </lineage>
</organism>
<protein>
    <submittedName>
        <fullName evidence="1">Uncharacterized protein</fullName>
    </submittedName>
</protein>
<proteinExistence type="predicted"/>
<dbReference type="AlphaFoldDB" id="A0A6C0F9E4"/>
<accession>A0A6C0F9E4</accession>